<reference evidence="2" key="2">
    <citation type="submission" date="2017-12" db="EMBL/GenBank/DDBJ databases">
        <title>Genome sequence of the Bar-tailed Godwit (Limosa lapponica baueri).</title>
        <authorList>
            <person name="Lima N.C.B."/>
            <person name="Parody-Merino A.M."/>
            <person name="Battley P.F."/>
            <person name="Fidler A.E."/>
            <person name="Prosdocimi F."/>
        </authorList>
    </citation>
    <scope>NUCLEOTIDE SEQUENCE [LARGE SCALE GENOMIC DNA]</scope>
</reference>
<evidence type="ECO:0000313" key="1">
    <source>
        <dbReference type="EMBL" id="PKU26701.1"/>
    </source>
</evidence>
<dbReference type="AlphaFoldDB" id="A0A2I0SYT4"/>
<evidence type="ECO:0000313" key="2">
    <source>
        <dbReference type="Proteomes" id="UP000233556"/>
    </source>
</evidence>
<accession>A0A2I0SYT4</accession>
<name>A0A2I0SYT4_LIMLA</name>
<dbReference type="Proteomes" id="UP000233556">
    <property type="component" value="Unassembled WGS sequence"/>
</dbReference>
<dbReference type="EMBL" id="KZ537947">
    <property type="protein sequence ID" value="PKU26701.1"/>
    <property type="molecule type" value="Genomic_DNA"/>
</dbReference>
<protein>
    <submittedName>
        <fullName evidence="1">Uncharacterized protein</fullName>
    </submittedName>
</protein>
<sequence length="229" mass="24578">MRSMWRWTSVTSLSTKGARCRSGLSRRTPTANRTVGPTWAPLRYASSPLPELYQPEPLEEPMADNLNTAAGCRISIGTKKPSATKTEYEADVYVEVGEVEDLGEFGDTFSNVNFTALSNGRVRKYKGTADAGDMTLTVGLDNGDAGQLALKNAHADRSKGNYNIRITLNDGLPGDPTAEPPVPAVPPTTFYFGAKVMNNTVAAGSADNVVRRNVTLGINTEILEIPVAI</sequence>
<reference evidence="2" key="1">
    <citation type="submission" date="2017-11" db="EMBL/GenBank/DDBJ databases">
        <authorList>
            <person name="Lima N.C."/>
            <person name="Parody-Merino A.M."/>
            <person name="Battley P.F."/>
            <person name="Fidler A.E."/>
            <person name="Prosdocimi F."/>
        </authorList>
    </citation>
    <scope>NUCLEOTIDE SEQUENCE [LARGE SCALE GENOMIC DNA]</scope>
</reference>
<proteinExistence type="predicted"/>
<organism evidence="1 2">
    <name type="scientific">Limosa lapponica baueri</name>
    <dbReference type="NCBI Taxonomy" id="1758121"/>
    <lineage>
        <taxon>Eukaryota</taxon>
        <taxon>Metazoa</taxon>
        <taxon>Chordata</taxon>
        <taxon>Craniata</taxon>
        <taxon>Vertebrata</taxon>
        <taxon>Euteleostomi</taxon>
        <taxon>Archelosauria</taxon>
        <taxon>Archosauria</taxon>
        <taxon>Dinosauria</taxon>
        <taxon>Saurischia</taxon>
        <taxon>Theropoda</taxon>
        <taxon>Coelurosauria</taxon>
        <taxon>Aves</taxon>
        <taxon>Neognathae</taxon>
        <taxon>Neoaves</taxon>
        <taxon>Charadriiformes</taxon>
        <taxon>Scolopacidae</taxon>
        <taxon>Limosa</taxon>
    </lineage>
</organism>
<gene>
    <name evidence="1" type="ORF">llap_22999</name>
</gene>
<dbReference type="Gene3D" id="4.10.410.40">
    <property type="match status" value="1"/>
</dbReference>
<keyword evidence="2" id="KW-1185">Reference proteome</keyword>